<evidence type="ECO:0008006" key="3">
    <source>
        <dbReference type="Google" id="ProtNLM"/>
    </source>
</evidence>
<dbReference type="AlphaFoldDB" id="A0A8T0XSH8"/>
<comment type="caution">
    <text evidence="1">The sequence shown here is derived from an EMBL/GenBank/DDBJ whole genome shotgun (WGS) entry which is preliminary data.</text>
</comment>
<protein>
    <recommendedName>
        <fullName evidence="3">Reverse transcriptase zinc-binding domain-containing protein</fullName>
    </recommendedName>
</protein>
<dbReference type="EMBL" id="CM029037">
    <property type="protein sequence ID" value="KAG2661995.1"/>
    <property type="molecule type" value="Genomic_DNA"/>
</dbReference>
<keyword evidence="2" id="KW-1185">Reference proteome</keyword>
<dbReference type="Proteomes" id="UP000823388">
    <property type="component" value="Chromosome 1K"/>
</dbReference>
<sequence>METDAHIFVECPCARDIWLRFGHLPLPGQHRTPWALGSELPLPDQTRPDIMLLLLWHIWKARNALIFNRDNLSTVDVLRCVLHDLEIWRCRYGRLSLYIDLWKDWIRTKL</sequence>
<reference evidence="1" key="1">
    <citation type="submission" date="2020-05" db="EMBL/GenBank/DDBJ databases">
        <title>WGS assembly of Panicum virgatum.</title>
        <authorList>
            <person name="Lovell J.T."/>
            <person name="Jenkins J."/>
            <person name="Shu S."/>
            <person name="Juenger T.E."/>
            <person name="Schmutz J."/>
        </authorList>
    </citation>
    <scope>NUCLEOTIDE SEQUENCE</scope>
    <source>
        <strain evidence="1">AP13</strain>
    </source>
</reference>
<gene>
    <name evidence="1" type="ORF">PVAP13_1KG112244</name>
</gene>
<evidence type="ECO:0000313" key="1">
    <source>
        <dbReference type="EMBL" id="KAG2661995.1"/>
    </source>
</evidence>
<accession>A0A8T0XSH8</accession>
<name>A0A8T0XSH8_PANVG</name>
<organism evidence="1 2">
    <name type="scientific">Panicum virgatum</name>
    <name type="common">Blackwell switchgrass</name>
    <dbReference type="NCBI Taxonomy" id="38727"/>
    <lineage>
        <taxon>Eukaryota</taxon>
        <taxon>Viridiplantae</taxon>
        <taxon>Streptophyta</taxon>
        <taxon>Embryophyta</taxon>
        <taxon>Tracheophyta</taxon>
        <taxon>Spermatophyta</taxon>
        <taxon>Magnoliopsida</taxon>
        <taxon>Liliopsida</taxon>
        <taxon>Poales</taxon>
        <taxon>Poaceae</taxon>
        <taxon>PACMAD clade</taxon>
        <taxon>Panicoideae</taxon>
        <taxon>Panicodae</taxon>
        <taxon>Paniceae</taxon>
        <taxon>Panicinae</taxon>
        <taxon>Panicum</taxon>
        <taxon>Panicum sect. Hiantes</taxon>
    </lineage>
</organism>
<evidence type="ECO:0000313" key="2">
    <source>
        <dbReference type="Proteomes" id="UP000823388"/>
    </source>
</evidence>
<proteinExistence type="predicted"/>